<sequence length="91" mass="10269">MALISDATVIVEVGESSGVVPQGWEALRLGRPLFFWKLLAEKDIRWVKEMMKYGACVLRNINDLKRAMRELVPPPTDEPLKLSLVGLSDFI</sequence>
<name>D3S332_FERPA</name>
<keyword evidence="2" id="KW-1185">Reference proteome</keyword>
<dbReference type="AlphaFoldDB" id="D3S332"/>
<reference evidence="1 2" key="2">
    <citation type="journal article" date="2011" name="Stand. Genomic Sci.">
        <title>Complete genome sequence of Ferroglobus placidus AEDII12DO.</title>
        <authorList>
            <person name="Anderson I."/>
            <person name="Risso C."/>
            <person name="Holmes D."/>
            <person name="Lucas S."/>
            <person name="Copeland A."/>
            <person name="Lapidus A."/>
            <person name="Cheng J.F."/>
            <person name="Bruce D."/>
            <person name="Goodwin L."/>
            <person name="Pitluck S."/>
            <person name="Saunders E."/>
            <person name="Brettin T."/>
            <person name="Detter J.C."/>
            <person name="Han C."/>
            <person name="Tapia R."/>
            <person name="Larimer F."/>
            <person name="Land M."/>
            <person name="Hauser L."/>
            <person name="Woyke T."/>
            <person name="Lovley D."/>
            <person name="Kyrpides N."/>
            <person name="Ivanova N."/>
        </authorList>
    </citation>
    <scope>NUCLEOTIDE SEQUENCE [LARGE SCALE GENOMIC DNA]</scope>
    <source>
        <strain evidence="2">DSM 10642 / AEDII12DO</strain>
    </source>
</reference>
<dbReference type="KEGG" id="fpl:Ferp_0491"/>
<dbReference type="STRING" id="589924.Ferp_0491"/>
<protein>
    <submittedName>
        <fullName evidence="1">Uncharacterized protein</fullName>
    </submittedName>
</protein>
<dbReference type="EMBL" id="CP001899">
    <property type="protein sequence ID" value="ADC64665.1"/>
    <property type="molecule type" value="Genomic_DNA"/>
</dbReference>
<organism evidence="1 2">
    <name type="scientific">Ferroglobus placidus (strain DSM 10642 / AEDII12DO)</name>
    <dbReference type="NCBI Taxonomy" id="589924"/>
    <lineage>
        <taxon>Archaea</taxon>
        <taxon>Methanobacteriati</taxon>
        <taxon>Methanobacteriota</taxon>
        <taxon>Archaeoglobi</taxon>
        <taxon>Archaeoglobales</taxon>
        <taxon>Archaeoglobaceae</taxon>
        <taxon>Ferroglobus</taxon>
    </lineage>
</organism>
<dbReference type="HOGENOM" id="CLU_2419891_0_0_2"/>
<evidence type="ECO:0000313" key="1">
    <source>
        <dbReference type="EMBL" id="ADC64665.1"/>
    </source>
</evidence>
<proteinExistence type="predicted"/>
<evidence type="ECO:0000313" key="2">
    <source>
        <dbReference type="Proteomes" id="UP000002613"/>
    </source>
</evidence>
<dbReference type="Proteomes" id="UP000002613">
    <property type="component" value="Chromosome"/>
</dbReference>
<dbReference type="Gene3D" id="3.40.50.450">
    <property type="match status" value="1"/>
</dbReference>
<gene>
    <name evidence="1" type="ordered locus">Ferp_0491</name>
</gene>
<dbReference type="eggNOG" id="arCOG02431">
    <property type="taxonomic scope" value="Archaea"/>
</dbReference>
<accession>D3S332</accession>
<reference evidence="2" key="1">
    <citation type="submission" date="2010-02" db="EMBL/GenBank/DDBJ databases">
        <title>Complete sequence of Ferroglobus placidus DSM 10642.</title>
        <authorList>
            <consortium name="US DOE Joint Genome Institute"/>
            <person name="Lucas S."/>
            <person name="Copeland A."/>
            <person name="Lapidus A."/>
            <person name="Cheng J.-F."/>
            <person name="Bruce D."/>
            <person name="Goodwin L."/>
            <person name="Pitluck S."/>
            <person name="Saunders E."/>
            <person name="Brettin T."/>
            <person name="Detter J.C."/>
            <person name="Han C."/>
            <person name="Tapia R."/>
            <person name="Larimer F."/>
            <person name="Land M."/>
            <person name="Hauser L."/>
            <person name="Kyrpides N."/>
            <person name="Ivanova N."/>
            <person name="Holmes D."/>
            <person name="Lovley D."/>
            <person name="Kyrpides N."/>
            <person name="Anderson I.J."/>
            <person name="Woyke T."/>
        </authorList>
    </citation>
    <scope>NUCLEOTIDE SEQUENCE [LARGE SCALE GENOMIC DNA]</scope>
    <source>
        <strain evidence="2">DSM 10642 / AEDII12DO</strain>
    </source>
</reference>
<dbReference type="PaxDb" id="589924-Ferp_0491"/>